<dbReference type="InterPro" id="IPR002999">
    <property type="entry name" value="Tudor"/>
</dbReference>
<evidence type="ECO:0000313" key="2">
    <source>
        <dbReference type="EMBL" id="RWS23483.1"/>
    </source>
</evidence>
<organism evidence="2 3">
    <name type="scientific">Leptotrombidium deliense</name>
    <dbReference type="NCBI Taxonomy" id="299467"/>
    <lineage>
        <taxon>Eukaryota</taxon>
        <taxon>Metazoa</taxon>
        <taxon>Ecdysozoa</taxon>
        <taxon>Arthropoda</taxon>
        <taxon>Chelicerata</taxon>
        <taxon>Arachnida</taxon>
        <taxon>Acari</taxon>
        <taxon>Acariformes</taxon>
        <taxon>Trombidiformes</taxon>
        <taxon>Prostigmata</taxon>
        <taxon>Anystina</taxon>
        <taxon>Parasitengona</taxon>
        <taxon>Trombiculoidea</taxon>
        <taxon>Trombiculidae</taxon>
        <taxon>Leptotrombidium</taxon>
    </lineage>
</organism>
<dbReference type="GO" id="GO:0030719">
    <property type="term" value="P:P granule organization"/>
    <property type="evidence" value="ECO:0007669"/>
    <property type="project" value="TreeGrafter"/>
</dbReference>
<dbReference type="STRING" id="299467.A0A443S7K7"/>
<dbReference type="SUPFAM" id="SSF63748">
    <property type="entry name" value="Tudor/PWWP/MBT"/>
    <property type="match status" value="2"/>
</dbReference>
<dbReference type="AlphaFoldDB" id="A0A443S7K7"/>
<dbReference type="VEuPathDB" id="VectorBase:LDEU008556"/>
<dbReference type="Proteomes" id="UP000288716">
    <property type="component" value="Unassembled WGS sequence"/>
</dbReference>
<dbReference type="InterPro" id="IPR050621">
    <property type="entry name" value="Tudor_domain_containing"/>
</dbReference>
<dbReference type="GO" id="GO:0034587">
    <property type="term" value="P:piRNA processing"/>
    <property type="evidence" value="ECO:0007669"/>
    <property type="project" value="TreeGrafter"/>
</dbReference>
<feature type="domain" description="Tudor" evidence="1">
    <location>
        <begin position="17"/>
        <end position="135"/>
    </location>
</feature>
<accession>A0A443S7K7</accession>
<dbReference type="GO" id="GO:0007283">
    <property type="term" value="P:spermatogenesis"/>
    <property type="evidence" value="ECO:0007669"/>
    <property type="project" value="TreeGrafter"/>
</dbReference>
<proteinExistence type="predicted"/>
<keyword evidence="3" id="KW-1185">Reference proteome</keyword>
<dbReference type="OrthoDB" id="6433034at2759"/>
<sequence length="576" mass="66440">MNTDREPAYPYKDLEIREGAYREVLLTKIATPNSFYVRITEFEEEFKNLKASICRDISDEQPRLFKGQAVAVCYGNPRFKQRKDLTWLRGLVHDPREKRVELVDVGGGRPFNMDSIKRLDPKYLLLPRLSIKCSLTENEPFTHATYTRFKEDFIDCRFLAHFKKKLGHNHFLIVLLHYETIIGFDMLKIFVEKPVHKVKNRNIEIGTIVEVKLVSLPTVDEPSFYVRLTNEEQHGRKLLSDLNEYYQKLKGEKYTPVEFKVGDIYACEYQGKWFRARLESQCKEQKDFQRFFLIDEGMVAEVCHDRVKLLLDCFASTAEYAIQCCFDENGNWPQELEKRKYAVFSVKFIGLIGSCYLIKSAVSEICVQKSEQKQSLIEKLDALTEVPEYVLTPNDLIQSETYDKKDVAQEIDSSSNNDTSVQMLNCDLPIHQNTVNGCETQRSDAVDESKTVIEEVLDVDGGENIPLIHIDADEKDEIELIDLSETVSSEVVSKDAKCFIEFNDSVDIIDTVEDILIYVNEKESVPAVDLLQMNEEEMSKLAEKHDEPKDITEYVSIMVDKILAEVCSTFETTVDV</sequence>
<comment type="caution">
    <text evidence="2">The sequence shown here is derived from an EMBL/GenBank/DDBJ whole genome shotgun (WGS) entry which is preliminary data.</text>
</comment>
<dbReference type="Gene3D" id="2.30.30.140">
    <property type="match status" value="2"/>
</dbReference>
<gene>
    <name evidence="2" type="ORF">B4U80_13368</name>
</gene>
<name>A0A443S7K7_9ACAR</name>
<feature type="domain" description="Tudor" evidence="1">
    <location>
        <begin position="223"/>
        <end position="326"/>
    </location>
</feature>
<dbReference type="PANTHER" id="PTHR22948">
    <property type="entry name" value="TUDOR DOMAIN CONTAINING PROTEIN"/>
    <property type="match status" value="1"/>
</dbReference>
<dbReference type="GO" id="GO:0043186">
    <property type="term" value="C:P granule"/>
    <property type="evidence" value="ECO:0007669"/>
    <property type="project" value="TreeGrafter"/>
</dbReference>
<dbReference type="PANTHER" id="PTHR22948:SF15">
    <property type="entry name" value="TUDOR DOMAIN-CONTAINING PROTEIN 6"/>
    <property type="match status" value="1"/>
</dbReference>
<evidence type="ECO:0000313" key="3">
    <source>
        <dbReference type="Proteomes" id="UP000288716"/>
    </source>
</evidence>
<reference evidence="2 3" key="1">
    <citation type="journal article" date="2018" name="Gigascience">
        <title>Genomes of trombidid mites reveal novel predicted allergens and laterally-transferred genes associated with secondary metabolism.</title>
        <authorList>
            <person name="Dong X."/>
            <person name="Chaisiri K."/>
            <person name="Xia D."/>
            <person name="Armstrong S.D."/>
            <person name="Fang Y."/>
            <person name="Donnelly M.J."/>
            <person name="Kadowaki T."/>
            <person name="McGarry J.W."/>
            <person name="Darby A.C."/>
            <person name="Makepeace B.L."/>
        </authorList>
    </citation>
    <scope>NUCLEOTIDE SEQUENCE [LARGE SCALE GENOMIC DNA]</scope>
    <source>
        <strain evidence="2">UoL-UT</strain>
    </source>
</reference>
<evidence type="ECO:0000259" key="1">
    <source>
        <dbReference type="Pfam" id="PF00567"/>
    </source>
</evidence>
<dbReference type="Pfam" id="PF00567">
    <property type="entry name" value="TUDOR"/>
    <property type="match status" value="2"/>
</dbReference>
<protein>
    <recommendedName>
        <fullName evidence="1">Tudor domain-containing protein</fullName>
    </recommendedName>
</protein>
<dbReference type="EMBL" id="NCKV01006375">
    <property type="protein sequence ID" value="RWS23483.1"/>
    <property type="molecule type" value="Genomic_DNA"/>
</dbReference>